<keyword evidence="2 5" id="KW-0812">Transmembrane</keyword>
<keyword evidence="4 5" id="KW-0472">Membrane</keyword>
<evidence type="ECO:0000256" key="3">
    <source>
        <dbReference type="ARBA" id="ARBA00022989"/>
    </source>
</evidence>
<dbReference type="PANTHER" id="PTHR43701">
    <property type="entry name" value="MEMBRANE TRANSPORTER PROTEIN MJ0441-RELATED"/>
    <property type="match status" value="1"/>
</dbReference>
<feature type="transmembrane region" description="Helical" evidence="5">
    <location>
        <begin position="220"/>
        <end position="238"/>
    </location>
</feature>
<dbReference type="InterPro" id="IPR002781">
    <property type="entry name" value="TM_pro_TauE-like"/>
</dbReference>
<evidence type="ECO:0000256" key="4">
    <source>
        <dbReference type="ARBA" id="ARBA00023136"/>
    </source>
</evidence>
<evidence type="ECO:0000256" key="1">
    <source>
        <dbReference type="ARBA" id="ARBA00004141"/>
    </source>
</evidence>
<dbReference type="Pfam" id="PF01925">
    <property type="entry name" value="TauE"/>
    <property type="match status" value="1"/>
</dbReference>
<dbReference type="PANTHER" id="PTHR43701:SF2">
    <property type="entry name" value="MEMBRANE TRANSPORTER PROTEIN YJNA-RELATED"/>
    <property type="match status" value="1"/>
</dbReference>
<dbReference type="Proteomes" id="UP001500936">
    <property type="component" value="Unassembled WGS sequence"/>
</dbReference>
<feature type="transmembrane region" description="Helical" evidence="5">
    <location>
        <begin position="154"/>
        <end position="184"/>
    </location>
</feature>
<feature type="transmembrane region" description="Helical" evidence="5">
    <location>
        <begin position="75"/>
        <end position="97"/>
    </location>
</feature>
<feature type="transmembrane region" description="Helical" evidence="5">
    <location>
        <begin position="190"/>
        <end position="208"/>
    </location>
</feature>
<feature type="transmembrane region" description="Helical" evidence="5">
    <location>
        <begin position="46"/>
        <end position="68"/>
    </location>
</feature>
<evidence type="ECO:0000313" key="6">
    <source>
        <dbReference type="EMBL" id="GAA4412471.1"/>
    </source>
</evidence>
<keyword evidence="3 5" id="KW-1133">Transmembrane helix</keyword>
<proteinExistence type="inferred from homology"/>
<evidence type="ECO:0000313" key="7">
    <source>
        <dbReference type="Proteomes" id="UP001500936"/>
    </source>
</evidence>
<evidence type="ECO:0000256" key="2">
    <source>
        <dbReference type="ARBA" id="ARBA00022692"/>
    </source>
</evidence>
<feature type="transmembrane region" description="Helical" evidence="5">
    <location>
        <begin position="250"/>
        <end position="268"/>
    </location>
</feature>
<comment type="subcellular location">
    <subcellularLocation>
        <location evidence="5">Cell membrane</location>
        <topology evidence="5">Multi-pass membrane protein</topology>
    </subcellularLocation>
    <subcellularLocation>
        <location evidence="1">Membrane</location>
        <topology evidence="1">Multi-pass membrane protein</topology>
    </subcellularLocation>
</comment>
<evidence type="ECO:0000256" key="5">
    <source>
        <dbReference type="RuleBase" id="RU363041"/>
    </source>
</evidence>
<keyword evidence="5" id="KW-1003">Cell membrane</keyword>
<protein>
    <recommendedName>
        <fullName evidence="5">Probable membrane transporter protein</fullName>
    </recommendedName>
</protein>
<dbReference type="EMBL" id="BAABHB010000009">
    <property type="protein sequence ID" value="GAA4412471.1"/>
    <property type="molecule type" value="Genomic_DNA"/>
</dbReference>
<gene>
    <name evidence="6" type="ORF">GCM10023187_39620</name>
</gene>
<comment type="similarity">
    <text evidence="5">Belongs to the 4-toluene sulfonate uptake permease (TSUP) (TC 2.A.102) family.</text>
</comment>
<dbReference type="RefSeq" id="WP_345269682.1">
    <property type="nucleotide sequence ID" value="NZ_BAABHB010000009.1"/>
</dbReference>
<dbReference type="InterPro" id="IPR051598">
    <property type="entry name" value="TSUP/Inactive_protease-like"/>
</dbReference>
<name>A0ABP8KR94_9BACT</name>
<sequence>MLSLSFAEIFGYAAAIVAGLVIGLAGGGGSILTVPIFVYLFHIEPVLATTYSLFVVGTTSLVGSVGYAYKKCIDFSVTSAFAVPSFVSVYLTRRWLVPAIPDPFLRIGSYELPKSTAILYFFAFVMIMAAQAMVRHRQPRRAERRFKKPKLGLLALDGLAVGMLTGTIGAGGGFLIVPMLVLLAGLPMRMAVGTSVLIIAVNSFIGFLGDLHRPDLDWPFLLQFTVFSVVGIFVGIYLSRFVSAVQLKKGFGWFVLLIAVYIIGSELMKLF</sequence>
<feature type="transmembrane region" description="Helical" evidence="5">
    <location>
        <begin position="12"/>
        <end position="40"/>
    </location>
</feature>
<keyword evidence="7" id="KW-1185">Reference proteome</keyword>
<accession>A0ABP8KR94</accession>
<comment type="caution">
    <text evidence="6">The sequence shown here is derived from an EMBL/GenBank/DDBJ whole genome shotgun (WGS) entry which is preliminary data.</text>
</comment>
<organism evidence="6 7">
    <name type="scientific">Nibrella viscosa</name>
    <dbReference type="NCBI Taxonomy" id="1084524"/>
    <lineage>
        <taxon>Bacteria</taxon>
        <taxon>Pseudomonadati</taxon>
        <taxon>Bacteroidota</taxon>
        <taxon>Cytophagia</taxon>
        <taxon>Cytophagales</taxon>
        <taxon>Spirosomataceae</taxon>
        <taxon>Nibrella</taxon>
    </lineage>
</organism>
<feature type="transmembrane region" description="Helical" evidence="5">
    <location>
        <begin position="117"/>
        <end position="134"/>
    </location>
</feature>
<reference evidence="7" key="1">
    <citation type="journal article" date="2019" name="Int. J. Syst. Evol. Microbiol.">
        <title>The Global Catalogue of Microorganisms (GCM) 10K type strain sequencing project: providing services to taxonomists for standard genome sequencing and annotation.</title>
        <authorList>
            <consortium name="The Broad Institute Genomics Platform"/>
            <consortium name="The Broad Institute Genome Sequencing Center for Infectious Disease"/>
            <person name="Wu L."/>
            <person name="Ma J."/>
        </authorList>
    </citation>
    <scope>NUCLEOTIDE SEQUENCE [LARGE SCALE GENOMIC DNA]</scope>
    <source>
        <strain evidence="7">JCM 17925</strain>
    </source>
</reference>